<accession>A0A7W9WW21</accession>
<evidence type="ECO:0000313" key="2">
    <source>
        <dbReference type="EMBL" id="MBB6105957.1"/>
    </source>
</evidence>
<comment type="caution">
    <text evidence="2">The sequence shown here is derived from an EMBL/GenBank/DDBJ whole genome shotgun (WGS) entry which is preliminary data.</text>
</comment>
<evidence type="ECO:0000313" key="3">
    <source>
        <dbReference type="Proteomes" id="UP000571554"/>
    </source>
</evidence>
<sequence>MRSTFRRENYSLNDALPFLDRKNLKRFQPIVRRVNPQTGRQPANQPSSPGGNRRFTRQPAVTFRSRV</sequence>
<proteinExistence type="predicted"/>
<name>A0A7W9WW21_9BURK</name>
<dbReference type="EMBL" id="JACHBW010000021">
    <property type="protein sequence ID" value="MBB6105957.1"/>
    <property type="molecule type" value="Genomic_DNA"/>
</dbReference>
<dbReference type="AlphaFoldDB" id="A0A7W9WW21"/>
<dbReference type="Proteomes" id="UP000571554">
    <property type="component" value="Unassembled WGS sequence"/>
</dbReference>
<gene>
    <name evidence="2" type="ORF">F4827_005827</name>
</gene>
<protein>
    <submittedName>
        <fullName evidence="2">Uncharacterized protein</fullName>
    </submittedName>
</protein>
<organism evidence="2 3">
    <name type="scientific">Paraburkholderia bannensis</name>
    <dbReference type="NCBI Taxonomy" id="765414"/>
    <lineage>
        <taxon>Bacteria</taxon>
        <taxon>Pseudomonadati</taxon>
        <taxon>Pseudomonadota</taxon>
        <taxon>Betaproteobacteria</taxon>
        <taxon>Burkholderiales</taxon>
        <taxon>Burkholderiaceae</taxon>
        <taxon>Paraburkholderia</taxon>
    </lineage>
</organism>
<reference evidence="2 3" key="1">
    <citation type="submission" date="2020-08" db="EMBL/GenBank/DDBJ databases">
        <title>Above-ground endophytic microbial communities from plants in different locations in the United States.</title>
        <authorList>
            <person name="Frank C."/>
        </authorList>
    </citation>
    <scope>NUCLEOTIDE SEQUENCE [LARGE SCALE GENOMIC DNA]</scope>
    <source>
        <strain evidence="2 3">WP4_2_2</strain>
    </source>
</reference>
<evidence type="ECO:0000256" key="1">
    <source>
        <dbReference type="SAM" id="MobiDB-lite"/>
    </source>
</evidence>
<feature type="region of interest" description="Disordered" evidence="1">
    <location>
        <begin position="32"/>
        <end position="67"/>
    </location>
</feature>
<feature type="compositionally biased region" description="Polar residues" evidence="1">
    <location>
        <begin position="35"/>
        <end position="50"/>
    </location>
</feature>
<keyword evidence="3" id="KW-1185">Reference proteome</keyword>